<feature type="chain" id="PRO_5036849135" description="DUF3558 domain-containing protein" evidence="1">
    <location>
        <begin position="20"/>
        <end position="184"/>
    </location>
</feature>
<comment type="caution">
    <text evidence="2">The sequence shown here is derived from an EMBL/GenBank/DDBJ whole genome shotgun (WGS) entry which is preliminary data.</text>
</comment>
<proteinExistence type="predicted"/>
<keyword evidence="3" id="KW-1185">Reference proteome</keyword>
<reference evidence="2" key="1">
    <citation type="journal article" date="2014" name="Int. J. Syst. Evol. Microbiol.">
        <title>Complete genome sequence of Corynebacterium casei LMG S-19264T (=DSM 44701T), isolated from a smear-ripened cheese.</title>
        <authorList>
            <consortium name="US DOE Joint Genome Institute (JGI-PGF)"/>
            <person name="Walter F."/>
            <person name="Albersmeier A."/>
            <person name="Kalinowski J."/>
            <person name="Ruckert C."/>
        </authorList>
    </citation>
    <scope>NUCLEOTIDE SEQUENCE</scope>
    <source>
        <strain evidence="2">JCM 3276</strain>
    </source>
</reference>
<gene>
    <name evidence="2" type="ORF">GCM10010171_00620</name>
</gene>
<evidence type="ECO:0000256" key="1">
    <source>
        <dbReference type="SAM" id="SignalP"/>
    </source>
</evidence>
<name>A0A918G240_9PSEU</name>
<sequence>MTAALTLALLPACAPGSPAARAPRSTVVDTEPPPASVVPAKAAAVTVALPKAVAAELDCERFLPALAQATGIDVEVREHESTAELCRYALPYNRGITTASVFFRAEPPGTPSYRRTEDLFGNTTYEVDGSAGKDCGISVAIDAGRQAHEHGSHLTVLGTYEAVEEPCVVTRRIAENIFAELPDA</sequence>
<evidence type="ECO:0000313" key="2">
    <source>
        <dbReference type="EMBL" id="GGS12819.1"/>
    </source>
</evidence>
<reference evidence="2" key="2">
    <citation type="submission" date="2020-09" db="EMBL/GenBank/DDBJ databases">
        <authorList>
            <person name="Sun Q."/>
            <person name="Ohkuma M."/>
        </authorList>
    </citation>
    <scope>NUCLEOTIDE SEQUENCE</scope>
    <source>
        <strain evidence="2">JCM 3276</strain>
    </source>
</reference>
<evidence type="ECO:0008006" key="4">
    <source>
        <dbReference type="Google" id="ProtNLM"/>
    </source>
</evidence>
<accession>A0A918G240</accession>
<evidence type="ECO:0000313" key="3">
    <source>
        <dbReference type="Proteomes" id="UP000660680"/>
    </source>
</evidence>
<dbReference type="EMBL" id="BMRB01000001">
    <property type="protein sequence ID" value="GGS12819.1"/>
    <property type="molecule type" value="Genomic_DNA"/>
</dbReference>
<organism evidence="2 3">
    <name type="scientific">Actinokineospora fastidiosa</name>
    <dbReference type="NCBI Taxonomy" id="1816"/>
    <lineage>
        <taxon>Bacteria</taxon>
        <taxon>Bacillati</taxon>
        <taxon>Actinomycetota</taxon>
        <taxon>Actinomycetes</taxon>
        <taxon>Pseudonocardiales</taxon>
        <taxon>Pseudonocardiaceae</taxon>
        <taxon>Actinokineospora</taxon>
    </lineage>
</organism>
<protein>
    <recommendedName>
        <fullName evidence="4">DUF3558 domain-containing protein</fullName>
    </recommendedName>
</protein>
<dbReference type="Proteomes" id="UP000660680">
    <property type="component" value="Unassembled WGS sequence"/>
</dbReference>
<feature type="signal peptide" evidence="1">
    <location>
        <begin position="1"/>
        <end position="19"/>
    </location>
</feature>
<keyword evidence="1" id="KW-0732">Signal</keyword>
<dbReference type="AlphaFoldDB" id="A0A918G240"/>